<reference evidence="1 2" key="1">
    <citation type="submission" date="2017-06" db="EMBL/GenBank/DDBJ databases">
        <title>Genome sequencing of cyanobaciteial culture collection at National Institute for Environmental Studies (NIES).</title>
        <authorList>
            <person name="Hirose Y."/>
            <person name="Shimura Y."/>
            <person name="Fujisawa T."/>
            <person name="Nakamura Y."/>
            <person name="Kawachi M."/>
        </authorList>
    </citation>
    <scope>NUCLEOTIDE SEQUENCE [LARGE SCALE GENOMIC DNA]</scope>
    <source>
        <strain evidence="1 2">NIES-2135</strain>
        <plasmid evidence="2">Plasmid Plasmid2 dna</plasmid>
    </source>
</reference>
<evidence type="ECO:0000313" key="2">
    <source>
        <dbReference type="Proteomes" id="UP000217895"/>
    </source>
</evidence>
<dbReference type="Proteomes" id="UP000217895">
    <property type="component" value="Plasmid Plasmid2 dna"/>
</dbReference>
<keyword evidence="2" id="KW-1185">Reference proteome</keyword>
<evidence type="ECO:0000313" key="1">
    <source>
        <dbReference type="EMBL" id="BAY59729.1"/>
    </source>
</evidence>
<proteinExistence type="predicted"/>
<dbReference type="AlphaFoldDB" id="A0A1Z4JSL5"/>
<organism evidence="1 2">
    <name type="scientific">Leptolyngbya boryana NIES-2135</name>
    <dbReference type="NCBI Taxonomy" id="1973484"/>
    <lineage>
        <taxon>Bacteria</taxon>
        <taxon>Bacillati</taxon>
        <taxon>Cyanobacteriota</taxon>
        <taxon>Cyanophyceae</taxon>
        <taxon>Leptolyngbyales</taxon>
        <taxon>Leptolyngbyaceae</taxon>
        <taxon>Leptolyngbya group</taxon>
        <taxon>Leptolyngbya</taxon>
    </lineage>
</organism>
<protein>
    <submittedName>
        <fullName evidence="1">Uncharacterized protein</fullName>
    </submittedName>
</protein>
<accession>A0A1Z4JSL5</accession>
<name>A0A1Z4JSL5_LEPBY</name>
<gene>
    <name evidence="1" type="ORF">NIES2135_66060</name>
</gene>
<dbReference type="EMBL" id="AP018205">
    <property type="protein sequence ID" value="BAY59729.1"/>
    <property type="molecule type" value="Genomic_DNA"/>
</dbReference>
<sequence length="71" mass="8208">MHGNQSDKMEKLKGKEIAIALLYRNVAVQSKIMPTSFEGKRSQVYTDAYKAAMSKIDEIEKQHVDFCWKSR</sequence>
<geneLocation type="plasmid" evidence="1">
    <name>plasmid2</name>
</geneLocation>
<keyword evidence="1" id="KW-0614">Plasmid</keyword>